<organism evidence="2 3">
    <name type="scientific">Enterococcus diestrammenae</name>
    <dbReference type="NCBI Taxonomy" id="1155073"/>
    <lineage>
        <taxon>Bacteria</taxon>
        <taxon>Bacillati</taxon>
        <taxon>Bacillota</taxon>
        <taxon>Bacilli</taxon>
        <taxon>Lactobacillales</taxon>
        <taxon>Enterococcaceae</taxon>
        <taxon>Enterococcus</taxon>
    </lineage>
</organism>
<evidence type="ECO:0000313" key="3">
    <source>
        <dbReference type="Proteomes" id="UP001429357"/>
    </source>
</evidence>
<proteinExistence type="predicted"/>
<gene>
    <name evidence="2" type="ORF">BAU18_003055</name>
</gene>
<comment type="caution">
    <text evidence="2">The sequence shown here is derived from an EMBL/GenBank/DDBJ whole genome shotgun (WGS) entry which is preliminary data.</text>
</comment>
<accession>A0ABV0F5W0</accession>
<dbReference type="Proteomes" id="UP001429357">
    <property type="component" value="Unassembled WGS sequence"/>
</dbReference>
<keyword evidence="3" id="KW-1185">Reference proteome</keyword>
<protein>
    <submittedName>
        <fullName evidence="2">Uncharacterized protein</fullName>
    </submittedName>
</protein>
<sequence length="95" mass="10958">MKENLKKLTKLVDLRLHETEDKVMLMRVKNFEASGGDMTELEQFLRGGKHSIHHQKSVPSPEIQEQKEEQFEEEEGVSFARNSTSSTQPTPFGER</sequence>
<dbReference type="RefSeq" id="WP_347301102.1">
    <property type="nucleotide sequence ID" value="NZ_MAEI02000003.1"/>
</dbReference>
<evidence type="ECO:0000256" key="1">
    <source>
        <dbReference type="SAM" id="MobiDB-lite"/>
    </source>
</evidence>
<feature type="compositionally biased region" description="Polar residues" evidence="1">
    <location>
        <begin position="80"/>
        <end position="95"/>
    </location>
</feature>
<feature type="region of interest" description="Disordered" evidence="1">
    <location>
        <begin position="48"/>
        <end position="95"/>
    </location>
</feature>
<name>A0ABV0F5W0_9ENTE</name>
<reference evidence="3" key="1">
    <citation type="submission" date="2016-06" db="EMBL/GenBank/DDBJ databases">
        <title>Four novel species of enterococci isolated from chicken manure.</title>
        <authorList>
            <person name="Van Tyne D."/>
        </authorList>
    </citation>
    <scope>NUCLEOTIDE SEQUENCE [LARGE SCALE GENOMIC DNA]</scope>
    <source>
        <strain evidence="3">JM9A</strain>
    </source>
</reference>
<evidence type="ECO:0000313" key="2">
    <source>
        <dbReference type="EMBL" id="MEO1783435.1"/>
    </source>
</evidence>
<dbReference type="EMBL" id="MAEI02000003">
    <property type="protein sequence ID" value="MEO1783435.1"/>
    <property type="molecule type" value="Genomic_DNA"/>
</dbReference>
<reference evidence="2 3" key="2">
    <citation type="submission" date="2024-02" db="EMBL/GenBank/DDBJ databases">
        <title>The Genome Sequence of Enterococcus diestrammenae JM9A.</title>
        <authorList>
            <person name="Earl A."/>
            <person name="Manson A."/>
            <person name="Gilmore M."/>
            <person name="Sanders J."/>
            <person name="Shea T."/>
            <person name="Howe W."/>
            <person name="Livny J."/>
            <person name="Cuomo C."/>
            <person name="Neafsey D."/>
            <person name="Birren B."/>
        </authorList>
    </citation>
    <scope>NUCLEOTIDE SEQUENCE [LARGE SCALE GENOMIC DNA]</scope>
    <source>
        <strain evidence="2 3">JM9A</strain>
    </source>
</reference>